<evidence type="ECO:0000256" key="1">
    <source>
        <dbReference type="ARBA" id="ARBA00022679"/>
    </source>
</evidence>
<protein>
    <recommendedName>
        <fullName evidence="2">Methyltransferase type 11 domain-containing protein</fullName>
    </recommendedName>
</protein>
<evidence type="ECO:0000313" key="3">
    <source>
        <dbReference type="EMBL" id="SVA42540.1"/>
    </source>
</evidence>
<evidence type="ECO:0000259" key="2">
    <source>
        <dbReference type="Pfam" id="PF08241"/>
    </source>
</evidence>
<dbReference type="Pfam" id="PF08241">
    <property type="entry name" value="Methyltransf_11"/>
    <property type="match status" value="1"/>
</dbReference>
<dbReference type="CDD" id="cd02440">
    <property type="entry name" value="AdoMet_MTases"/>
    <property type="match status" value="1"/>
</dbReference>
<dbReference type="InterPro" id="IPR013216">
    <property type="entry name" value="Methyltransf_11"/>
</dbReference>
<dbReference type="GO" id="GO:0008757">
    <property type="term" value="F:S-adenosylmethionine-dependent methyltransferase activity"/>
    <property type="evidence" value="ECO:0007669"/>
    <property type="project" value="InterPro"/>
</dbReference>
<dbReference type="Gene3D" id="3.40.50.150">
    <property type="entry name" value="Vaccinia Virus protein VP39"/>
    <property type="match status" value="1"/>
</dbReference>
<gene>
    <name evidence="3" type="ORF">METZ01_LOCUS95394</name>
</gene>
<dbReference type="PANTHER" id="PTHR44068:SF11">
    <property type="entry name" value="GERANYL DIPHOSPHATE 2-C-METHYLTRANSFERASE"/>
    <property type="match status" value="1"/>
</dbReference>
<accession>A0A381VQF5</accession>
<organism evidence="3">
    <name type="scientific">marine metagenome</name>
    <dbReference type="NCBI Taxonomy" id="408172"/>
    <lineage>
        <taxon>unclassified sequences</taxon>
        <taxon>metagenomes</taxon>
        <taxon>ecological metagenomes</taxon>
    </lineage>
</organism>
<dbReference type="InterPro" id="IPR029063">
    <property type="entry name" value="SAM-dependent_MTases_sf"/>
</dbReference>
<keyword evidence="1" id="KW-0808">Transferase</keyword>
<reference evidence="3" key="1">
    <citation type="submission" date="2018-05" db="EMBL/GenBank/DDBJ databases">
        <authorList>
            <person name="Lanie J.A."/>
            <person name="Ng W.-L."/>
            <person name="Kazmierczak K.M."/>
            <person name="Andrzejewski T.M."/>
            <person name="Davidsen T.M."/>
            <person name="Wayne K.J."/>
            <person name="Tettelin H."/>
            <person name="Glass J.I."/>
            <person name="Rusch D."/>
            <person name="Podicherti R."/>
            <person name="Tsui H.-C.T."/>
            <person name="Winkler M.E."/>
        </authorList>
    </citation>
    <scope>NUCLEOTIDE SEQUENCE</scope>
</reference>
<dbReference type="AlphaFoldDB" id="A0A381VQF5"/>
<proteinExistence type="predicted"/>
<sequence length="274" mass="31713">MGTFFRKLAGFIFFFSKKIKHFLWKRIYDRLANTYEYFDWAFMNYGFDYDNKSNEPSLGDEDEEYRYCIQLYHHTVEKLAVQDKTVLEVGCGRGGGTSYIARYLNPKKITGIDYSKNAITLCNRIHNEHNLEFVEGDAADLPMEDDSQDVVINVESSHCYPSIPQFLSEVKRVLKPGGLFAWTDVCPTEAVDDYEEAFNTCGMKTIDYYQITDNVLRALDADKINEVKNEIIHKSTPFYLKGIIKDFSGLKDTAIYNTLRNGRTQYSFRILQNG</sequence>
<dbReference type="EMBL" id="UINC01009487">
    <property type="protein sequence ID" value="SVA42540.1"/>
    <property type="molecule type" value="Genomic_DNA"/>
</dbReference>
<dbReference type="SUPFAM" id="SSF53335">
    <property type="entry name" value="S-adenosyl-L-methionine-dependent methyltransferases"/>
    <property type="match status" value="1"/>
</dbReference>
<feature type="domain" description="Methyltransferase type 11" evidence="2">
    <location>
        <begin position="87"/>
        <end position="181"/>
    </location>
</feature>
<dbReference type="PANTHER" id="PTHR44068">
    <property type="entry name" value="ZGC:194242"/>
    <property type="match status" value="1"/>
</dbReference>
<dbReference type="InterPro" id="IPR050447">
    <property type="entry name" value="Erg6_SMT_methyltransf"/>
</dbReference>
<name>A0A381VQF5_9ZZZZ</name>